<name>A0AA86U356_9EUKA</name>
<sequence>MSSIGINIGNQTCKVGVYLKQSVQILQNDEGNNYTYAYVQFNDKQVLIGDSAMDAFALNPQNTIFNINSLFNLKANSEDYEDSTKQFLFKVFKNDENQQRIKINLKHSSKNYSFDDIYQILIYKMKSLADKYLETRIKNVVIAIPLSFNEFKVNMMKKSAIKAGFKNIRFISEPIAACQAYQLTNGNICVLDFGATKFNSTIVRGDEGIFQILGVNEVPIGGNDIDELIFNQIAEKFQLQHNRDIKQSLQSVLRLKRLCQLAKHNLSTMQTTQIDEDSIYDGINLCQSVYQSQLEDISINLFNQVLQSINSTLLSAQLTKKQIQYVVIAGGSCRIPKFQQLVKDYFQMNIMNTINPEEVMTHGATLQAKKLFSIPVDEQDLVKSQQAVENQDNLNSYCSKCCLLFLVTALLGLLSIVVILLKK</sequence>
<evidence type="ECO:0000313" key="4">
    <source>
        <dbReference type="EMBL" id="CAI9938081.1"/>
    </source>
</evidence>
<evidence type="ECO:0000256" key="1">
    <source>
        <dbReference type="ARBA" id="ARBA00022741"/>
    </source>
</evidence>
<evidence type="ECO:0000256" key="3">
    <source>
        <dbReference type="SAM" id="Phobius"/>
    </source>
</evidence>
<keyword evidence="6" id="KW-1185">Reference proteome</keyword>
<dbReference type="EMBL" id="CAXDID020000071">
    <property type="protein sequence ID" value="CAL6014896.1"/>
    <property type="molecule type" value="Genomic_DNA"/>
</dbReference>
<dbReference type="InterPro" id="IPR013126">
    <property type="entry name" value="Hsp_70_fam"/>
</dbReference>
<keyword evidence="2" id="KW-0067">ATP-binding</keyword>
<gene>
    <name evidence="5" type="ORF">HINF_LOCUS24492</name>
    <name evidence="4" type="ORF">HINF_LOCUS25726</name>
</gene>
<protein>
    <submittedName>
        <fullName evidence="4">Cytosolic heat shock protein 70</fullName>
    </submittedName>
    <submittedName>
        <fullName evidence="5">Cytosolic_heat shock protein 70</fullName>
    </submittedName>
</protein>
<dbReference type="InterPro" id="IPR043129">
    <property type="entry name" value="ATPase_NBD"/>
</dbReference>
<accession>A0AA86U356</accession>
<reference evidence="5 6" key="2">
    <citation type="submission" date="2024-07" db="EMBL/GenBank/DDBJ databases">
        <authorList>
            <person name="Akdeniz Z."/>
        </authorList>
    </citation>
    <scope>NUCLEOTIDE SEQUENCE [LARGE SCALE GENOMIC DNA]</scope>
</reference>
<dbReference type="Gene3D" id="3.30.420.40">
    <property type="match status" value="2"/>
</dbReference>
<dbReference type="Pfam" id="PF00012">
    <property type="entry name" value="HSP70"/>
    <property type="match status" value="1"/>
</dbReference>
<dbReference type="EMBL" id="CATOUU010000653">
    <property type="protein sequence ID" value="CAI9938081.1"/>
    <property type="molecule type" value="Genomic_DNA"/>
</dbReference>
<evidence type="ECO:0000313" key="5">
    <source>
        <dbReference type="EMBL" id="CAL6014896.1"/>
    </source>
</evidence>
<keyword evidence="3" id="KW-0472">Membrane</keyword>
<dbReference type="GO" id="GO:0005524">
    <property type="term" value="F:ATP binding"/>
    <property type="evidence" value="ECO:0007669"/>
    <property type="project" value="UniProtKB-KW"/>
</dbReference>
<proteinExistence type="predicted"/>
<comment type="caution">
    <text evidence="4">The sequence shown here is derived from an EMBL/GenBank/DDBJ whole genome shotgun (WGS) entry which is preliminary data.</text>
</comment>
<keyword evidence="3" id="KW-0812">Transmembrane</keyword>
<evidence type="ECO:0000256" key="2">
    <source>
        <dbReference type="ARBA" id="ARBA00022840"/>
    </source>
</evidence>
<dbReference type="Gene3D" id="3.30.30.30">
    <property type="match status" value="1"/>
</dbReference>
<dbReference type="Gene3D" id="3.90.640.10">
    <property type="entry name" value="Actin, Chain A, domain 4"/>
    <property type="match status" value="1"/>
</dbReference>
<keyword evidence="4" id="KW-0346">Stress response</keyword>
<dbReference type="FunFam" id="3.90.640.10:FF:000003">
    <property type="entry name" value="Molecular chaperone DnaK"/>
    <property type="match status" value="1"/>
</dbReference>
<dbReference type="Proteomes" id="UP001642409">
    <property type="component" value="Unassembled WGS sequence"/>
</dbReference>
<evidence type="ECO:0000313" key="6">
    <source>
        <dbReference type="Proteomes" id="UP001642409"/>
    </source>
</evidence>
<dbReference type="GO" id="GO:0140662">
    <property type="term" value="F:ATP-dependent protein folding chaperone"/>
    <property type="evidence" value="ECO:0007669"/>
    <property type="project" value="InterPro"/>
</dbReference>
<keyword evidence="3" id="KW-1133">Transmembrane helix</keyword>
<dbReference type="SUPFAM" id="SSF53067">
    <property type="entry name" value="Actin-like ATPase domain"/>
    <property type="match status" value="2"/>
</dbReference>
<feature type="transmembrane region" description="Helical" evidence="3">
    <location>
        <begin position="403"/>
        <end position="421"/>
    </location>
</feature>
<reference evidence="4" key="1">
    <citation type="submission" date="2023-06" db="EMBL/GenBank/DDBJ databases">
        <authorList>
            <person name="Kurt Z."/>
        </authorList>
    </citation>
    <scope>NUCLEOTIDE SEQUENCE</scope>
</reference>
<dbReference type="PANTHER" id="PTHR19375">
    <property type="entry name" value="HEAT SHOCK PROTEIN 70KDA"/>
    <property type="match status" value="1"/>
</dbReference>
<dbReference type="PRINTS" id="PR00301">
    <property type="entry name" value="HEATSHOCK70"/>
</dbReference>
<keyword evidence="1" id="KW-0547">Nucleotide-binding</keyword>
<dbReference type="AlphaFoldDB" id="A0AA86U356"/>
<organism evidence="4">
    <name type="scientific">Hexamita inflata</name>
    <dbReference type="NCBI Taxonomy" id="28002"/>
    <lineage>
        <taxon>Eukaryota</taxon>
        <taxon>Metamonada</taxon>
        <taxon>Diplomonadida</taxon>
        <taxon>Hexamitidae</taxon>
        <taxon>Hexamitinae</taxon>
        <taxon>Hexamita</taxon>
    </lineage>
</organism>